<sequence length="158" mass="17959">MSTNDSLLVDPYRSLKSPNNWYWSGKGSMIFTWERHTSAIKSTKAVDGLLTYEAEEGSLSAKSKQAESPKSILMRRFMYPLKLAQNYKLNIWLLLKDLRKGSHVPIAFYYQRSVPNLAQEEASAHSNRNNQKITLKGNVNCQHCLMSGNGFVSVLHYA</sequence>
<keyword evidence="2" id="KW-1185">Reference proteome</keyword>
<evidence type="ECO:0000313" key="1">
    <source>
        <dbReference type="EMBL" id="KIK55785.1"/>
    </source>
</evidence>
<proteinExistence type="predicted"/>
<protein>
    <submittedName>
        <fullName evidence="1">Uncharacterized protein</fullName>
    </submittedName>
</protein>
<gene>
    <name evidence="1" type="ORF">GYMLUDRAFT_62352</name>
</gene>
<accession>A0A0D0AYL2</accession>
<name>A0A0D0AYL2_9AGAR</name>
<dbReference type="Proteomes" id="UP000053593">
    <property type="component" value="Unassembled WGS sequence"/>
</dbReference>
<organism evidence="1 2">
    <name type="scientific">Collybiopsis luxurians FD-317 M1</name>
    <dbReference type="NCBI Taxonomy" id="944289"/>
    <lineage>
        <taxon>Eukaryota</taxon>
        <taxon>Fungi</taxon>
        <taxon>Dikarya</taxon>
        <taxon>Basidiomycota</taxon>
        <taxon>Agaricomycotina</taxon>
        <taxon>Agaricomycetes</taxon>
        <taxon>Agaricomycetidae</taxon>
        <taxon>Agaricales</taxon>
        <taxon>Marasmiineae</taxon>
        <taxon>Omphalotaceae</taxon>
        <taxon>Collybiopsis</taxon>
        <taxon>Collybiopsis luxurians</taxon>
    </lineage>
</organism>
<dbReference type="AlphaFoldDB" id="A0A0D0AYL2"/>
<dbReference type="EMBL" id="KN834803">
    <property type="protein sequence ID" value="KIK55785.1"/>
    <property type="molecule type" value="Genomic_DNA"/>
</dbReference>
<dbReference type="HOGENOM" id="CLU_1669572_0_0_1"/>
<evidence type="ECO:0000313" key="2">
    <source>
        <dbReference type="Proteomes" id="UP000053593"/>
    </source>
</evidence>
<reference evidence="1 2" key="1">
    <citation type="submission" date="2014-04" db="EMBL/GenBank/DDBJ databases">
        <title>Evolutionary Origins and Diversification of the Mycorrhizal Mutualists.</title>
        <authorList>
            <consortium name="DOE Joint Genome Institute"/>
            <consortium name="Mycorrhizal Genomics Consortium"/>
            <person name="Kohler A."/>
            <person name="Kuo A."/>
            <person name="Nagy L.G."/>
            <person name="Floudas D."/>
            <person name="Copeland A."/>
            <person name="Barry K.W."/>
            <person name="Cichocki N."/>
            <person name="Veneault-Fourrey C."/>
            <person name="LaButti K."/>
            <person name="Lindquist E.A."/>
            <person name="Lipzen A."/>
            <person name="Lundell T."/>
            <person name="Morin E."/>
            <person name="Murat C."/>
            <person name="Riley R."/>
            <person name="Ohm R."/>
            <person name="Sun H."/>
            <person name="Tunlid A."/>
            <person name="Henrissat B."/>
            <person name="Grigoriev I.V."/>
            <person name="Hibbett D.S."/>
            <person name="Martin F."/>
        </authorList>
    </citation>
    <scope>NUCLEOTIDE SEQUENCE [LARGE SCALE GENOMIC DNA]</scope>
    <source>
        <strain evidence="1 2">FD-317 M1</strain>
    </source>
</reference>